<evidence type="ECO:0000256" key="1">
    <source>
        <dbReference type="ARBA" id="ARBA00022741"/>
    </source>
</evidence>
<dbReference type="PANTHER" id="PTHR16305:SF35">
    <property type="entry name" value="TRANSCRIPTIONAL ACTIVATOR DOMAIN"/>
    <property type="match status" value="1"/>
</dbReference>
<dbReference type="AlphaFoldDB" id="A0A919J5S1"/>
<dbReference type="PANTHER" id="PTHR16305">
    <property type="entry name" value="TESTICULAR SOLUBLE ADENYLYL CYCLASE"/>
    <property type="match status" value="1"/>
</dbReference>
<sequence>MGRESEVAVLRAVVAAGLVQGSTLLVIGEPGIGKSALLATARNAAHEAGFTVLRAAGAESEMHLPFGGIQQAVAPLIGRLPVLPDAQRHALAAALGLGDGATPDLFLIAEAMFALLVIERSDRPVIVVVDDVHWLDPQSHQILAFLAHRGAGSGISVVGAIRSGHPGPFTQAEFPRLPLGGLDDDAADEILSMQAGAVSPANLKRIRQVSRGNPLALWELPRSWGEGAPTDGHPLAVSARLERAFAGRISGLTPATRDALLIAAVGSSSDKTEILTALAAFGTPGSADDVLGPAVVAGLFTDAGATIGFRHPLVRSAVLQLETVARRHSAHAALADVLTTDTYRRTWHRAWSIIGPDDDVAGALAATVPDSLRRGAVMSAVSSLERSAQLTGSPTRRGQRLMGAADLAFGAGRADVVARLVREASQVDLTDLDRTRLTWLTEVLNDDIRANSALVRRLCESARRADALGDAGLALNLLLCAAVRCWWADSGADDRAEVVHVLDRLTEAPTDPLHIDAVAVAEPVLRGSEVMRLLGSIDLDEETDGDRLRVYGQAAYAVGDFVLATDLLDRAEELFRADGRLGMLPLVLALQLHIRLDLGDWVGAELASKEVATLSRETGQPLFAENNVLVEARRMGLRGQWRAALDMMAGAESEATRLRINDRICLAYHARGVALMSAERPAEAFVCLKRQFDPADPGYHLRESFAGLALLAEAAADCGRATEARGIVQSLETVALVTPSPLLEVNLLYARAVLAADDARDRHYQDALAYDLTRWPWLRARTQLAYGRWLARSGRCGPAGAQLNAASAVFERIGAVRWSRCAAIELDGLKGLGGGPR</sequence>
<dbReference type="GO" id="GO:0005737">
    <property type="term" value="C:cytoplasm"/>
    <property type="evidence" value="ECO:0007669"/>
    <property type="project" value="TreeGrafter"/>
</dbReference>
<keyword evidence="2" id="KW-0067">ATP-binding</keyword>
<reference evidence="4" key="1">
    <citation type="submission" date="2021-01" db="EMBL/GenBank/DDBJ databases">
        <title>Whole genome shotgun sequence of Actinoplanes ferrugineus NBRC 15555.</title>
        <authorList>
            <person name="Komaki H."/>
            <person name="Tamura T."/>
        </authorList>
    </citation>
    <scope>NUCLEOTIDE SEQUENCE</scope>
    <source>
        <strain evidence="4">NBRC 15555</strain>
    </source>
</reference>
<comment type="caution">
    <text evidence="4">The sequence shown here is derived from an EMBL/GenBank/DDBJ whole genome shotgun (WGS) entry which is preliminary data.</text>
</comment>
<dbReference type="EMBL" id="BOMM01000050">
    <property type="protein sequence ID" value="GIE13842.1"/>
    <property type="molecule type" value="Genomic_DNA"/>
</dbReference>
<organism evidence="4 5">
    <name type="scientific">Paractinoplanes ferrugineus</name>
    <dbReference type="NCBI Taxonomy" id="113564"/>
    <lineage>
        <taxon>Bacteria</taxon>
        <taxon>Bacillati</taxon>
        <taxon>Actinomycetota</taxon>
        <taxon>Actinomycetes</taxon>
        <taxon>Micromonosporales</taxon>
        <taxon>Micromonosporaceae</taxon>
        <taxon>Paractinoplanes</taxon>
    </lineage>
</organism>
<dbReference type="GO" id="GO:0004016">
    <property type="term" value="F:adenylate cyclase activity"/>
    <property type="evidence" value="ECO:0007669"/>
    <property type="project" value="TreeGrafter"/>
</dbReference>
<dbReference type="SUPFAM" id="SSF52540">
    <property type="entry name" value="P-loop containing nucleoside triphosphate hydrolases"/>
    <property type="match status" value="1"/>
</dbReference>
<dbReference type="Proteomes" id="UP000598174">
    <property type="component" value="Unassembled WGS sequence"/>
</dbReference>
<name>A0A919J5S1_9ACTN</name>
<evidence type="ECO:0000256" key="2">
    <source>
        <dbReference type="ARBA" id="ARBA00022840"/>
    </source>
</evidence>
<keyword evidence="5" id="KW-1185">Reference proteome</keyword>
<protein>
    <submittedName>
        <fullName evidence="4">LuxR family transcriptional regulator</fullName>
    </submittedName>
</protein>
<dbReference type="GO" id="GO:0005524">
    <property type="term" value="F:ATP binding"/>
    <property type="evidence" value="ECO:0007669"/>
    <property type="project" value="UniProtKB-KW"/>
</dbReference>
<evidence type="ECO:0000313" key="4">
    <source>
        <dbReference type="EMBL" id="GIE13842.1"/>
    </source>
</evidence>
<accession>A0A919J5S1</accession>
<evidence type="ECO:0000313" key="5">
    <source>
        <dbReference type="Proteomes" id="UP000598174"/>
    </source>
</evidence>
<gene>
    <name evidence="4" type="ORF">Afe05nite_56820</name>
</gene>
<feature type="domain" description="Orc1-like AAA ATPase" evidence="3">
    <location>
        <begin position="2"/>
        <end position="151"/>
    </location>
</feature>
<dbReference type="Pfam" id="PF13191">
    <property type="entry name" value="AAA_16"/>
    <property type="match status" value="1"/>
</dbReference>
<proteinExistence type="predicted"/>
<keyword evidence="1" id="KW-0547">Nucleotide-binding</keyword>
<evidence type="ECO:0000259" key="3">
    <source>
        <dbReference type="Pfam" id="PF13191"/>
    </source>
</evidence>
<dbReference type="InterPro" id="IPR041664">
    <property type="entry name" value="AAA_16"/>
</dbReference>
<dbReference type="InterPro" id="IPR027417">
    <property type="entry name" value="P-loop_NTPase"/>
</dbReference>